<dbReference type="InterPro" id="IPR011527">
    <property type="entry name" value="ABC1_TM_dom"/>
</dbReference>
<feature type="domain" description="ABC transporter" evidence="13">
    <location>
        <begin position="1307"/>
        <end position="1536"/>
    </location>
</feature>
<dbReference type="PROSITE" id="PS50893">
    <property type="entry name" value="ABC_TRANSPORTER_2"/>
    <property type="match status" value="2"/>
</dbReference>
<keyword evidence="8 12" id="KW-1133">Transmembrane helix</keyword>
<evidence type="ECO:0000256" key="7">
    <source>
        <dbReference type="ARBA" id="ARBA00022840"/>
    </source>
</evidence>
<dbReference type="CDD" id="cd18604">
    <property type="entry name" value="ABC_6TM_VMR1_D2_like"/>
    <property type="match status" value="1"/>
</dbReference>
<keyword evidence="6" id="KW-0547">Nucleotide-binding</keyword>
<evidence type="ECO:0000313" key="16">
    <source>
        <dbReference type="Proteomes" id="UP000233524"/>
    </source>
</evidence>
<evidence type="ECO:0000256" key="1">
    <source>
        <dbReference type="ARBA" id="ARBA00004141"/>
    </source>
</evidence>
<feature type="domain" description="ABC transmembrane type-1" evidence="14">
    <location>
        <begin position="972"/>
        <end position="1273"/>
    </location>
</feature>
<evidence type="ECO:0000259" key="14">
    <source>
        <dbReference type="PROSITE" id="PS50929"/>
    </source>
</evidence>
<dbReference type="SUPFAM" id="SSF90123">
    <property type="entry name" value="ABC transporter transmembrane region"/>
    <property type="match status" value="2"/>
</dbReference>
<dbReference type="VEuPathDB" id="FungiDB:jhhlp_004509"/>
<evidence type="ECO:0000256" key="5">
    <source>
        <dbReference type="ARBA" id="ARBA00022737"/>
    </source>
</evidence>
<dbReference type="InterPro" id="IPR003439">
    <property type="entry name" value="ABC_transporter-like_ATP-bd"/>
</dbReference>
<feature type="transmembrane region" description="Helical" evidence="12">
    <location>
        <begin position="1217"/>
        <end position="1238"/>
    </location>
</feature>
<keyword evidence="10" id="KW-0325">Glycoprotein</keyword>
<name>A0A2N3NBQ7_9PEZI</name>
<organism evidence="15 16">
    <name type="scientific">Lomentospora prolificans</name>
    <dbReference type="NCBI Taxonomy" id="41688"/>
    <lineage>
        <taxon>Eukaryota</taxon>
        <taxon>Fungi</taxon>
        <taxon>Dikarya</taxon>
        <taxon>Ascomycota</taxon>
        <taxon>Pezizomycotina</taxon>
        <taxon>Sordariomycetes</taxon>
        <taxon>Hypocreomycetidae</taxon>
        <taxon>Microascales</taxon>
        <taxon>Microascaceae</taxon>
        <taxon>Lomentospora</taxon>
    </lineage>
</organism>
<dbReference type="Gene3D" id="3.40.50.300">
    <property type="entry name" value="P-loop containing nucleotide triphosphate hydrolases"/>
    <property type="match status" value="2"/>
</dbReference>
<dbReference type="Pfam" id="PF00664">
    <property type="entry name" value="ABC_membrane"/>
    <property type="match status" value="2"/>
</dbReference>
<keyword evidence="9 12" id="KW-0472">Membrane</keyword>
<dbReference type="InterPro" id="IPR027417">
    <property type="entry name" value="P-loop_NTPase"/>
</dbReference>
<feature type="compositionally biased region" description="Basic and acidic residues" evidence="11">
    <location>
        <begin position="417"/>
        <end position="431"/>
    </location>
</feature>
<keyword evidence="4 12" id="KW-0812">Transmembrane</keyword>
<keyword evidence="16" id="KW-1185">Reference proteome</keyword>
<evidence type="ECO:0000256" key="3">
    <source>
        <dbReference type="ARBA" id="ARBA00022448"/>
    </source>
</evidence>
<feature type="transmembrane region" description="Helical" evidence="12">
    <location>
        <begin position="1244"/>
        <end position="1265"/>
    </location>
</feature>
<comment type="subcellular location">
    <subcellularLocation>
        <location evidence="1">Membrane</location>
        <topology evidence="1">Multi-pass membrane protein</topology>
    </subcellularLocation>
</comment>
<evidence type="ECO:0000313" key="15">
    <source>
        <dbReference type="EMBL" id="PKS09886.1"/>
    </source>
</evidence>
<dbReference type="InterPro" id="IPR050173">
    <property type="entry name" value="ABC_transporter_C-like"/>
</dbReference>
<feature type="transmembrane region" description="Helical" evidence="12">
    <location>
        <begin position="1109"/>
        <end position="1128"/>
    </location>
</feature>
<evidence type="ECO:0000259" key="13">
    <source>
        <dbReference type="PROSITE" id="PS50893"/>
    </source>
</evidence>
<dbReference type="InterPro" id="IPR003593">
    <property type="entry name" value="AAA+_ATPase"/>
</dbReference>
<dbReference type="Gene3D" id="1.20.1560.10">
    <property type="entry name" value="ABC transporter type 1, transmembrane domain"/>
    <property type="match status" value="2"/>
</dbReference>
<evidence type="ECO:0000256" key="9">
    <source>
        <dbReference type="ARBA" id="ARBA00023136"/>
    </source>
</evidence>
<dbReference type="Pfam" id="PF00005">
    <property type="entry name" value="ABC_tran"/>
    <property type="match status" value="2"/>
</dbReference>
<feature type="transmembrane region" description="Helical" evidence="12">
    <location>
        <begin position="468"/>
        <end position="495"/>
    </location>
</feature>
<dbReference type="GO" id="GO:0140359">
    <property type="term" value="F:ABC-type transporter activity"/>
    <property type="evidence" value="ECO:0007669"/>
    <property type="project" value="InterPro"/>
</dbReference>
<feature type="transmembrane region" description="Helical" evidence="12">
    <location>
        <begin position="177"/>
        <end position="199"/>
    </location>
</feature>
<sequence length="1552" mass="171336">MADNVQFALRLRIEATAAVVVTLLASIPTLKDVIGLNPRPIFQLNNGQYKDEDGESTREDVERFSAKVPKAVLLLSSAIGFASSLFISVLHTLPESPRVLRVENWFFASVWLDSNADEPFNNKAIYGLNAIYIATCRSPVRAYEIGGWLSLSTCLLLLVSLDFEYARIMYSVGSTPILVAARATGFISIVVFLFASVSLPRRPTVYKNGRVVNGLHTVPIISRFTFNWSLPMSRIARAKKDLDIDDFPALGFTNRSADLSTIWATYPNQPRLWKALYRVYASKVTVQMSLAAMKGATGYIPHWFTLQLLEMIERGKVGGRWPATTWFIVLGLIISIFADGAIEAWLYWLSVGEISLPIRSQLSALIFEKSIRRKNVKAATESEEKGEGKHNGKGKTSDDGNNENEEPSESTPLLNGKKSDDEAKKAKEKEAAPLRTKQGIINLIGVDSPRVSFLFAMQFYFINSAVKVIFSVALLAYLLGWIPVAAGVVAGLLLIPVNNRFAKMYSEAQERMMKARDEQLQVVNEALMGARQIKFSALEDGWEKKILAVRQKVLSTVRDTFIADTALYGCWIVTPLVSSATALSTYALINNGLTPSVAFVGVAVFRSLESALSMIPDLISEFFDAWVSMNRIERYLHGPEMTHTVDDGPNIAFEDASIAWPVDDEVDESERFVLRDINLSFPRGELTVISGKTGTGKSLILSAIIGEADLLAGRIRAPVSPSLSERFDHNANRGNWILPNAKAYVAQIPWIENATLRDNVLFGLPYDEERYNATLDACALRKDLEILTDGDKTELGSNGVNLSGGQKWRVTLARAIYSRAGILILDDIFSAIDAHVGRHIYEQCLTGKLCSGRTRVLVTHHVALCQPKTKFLVELGDGTVQHAGFLDELQQDGTLDLIKKHEEVPAKLEEQEAEDDGQELDGDGEALAKVLSKNKPAPKQFVEEEKREKGSVKLNVYHVYLTSSGGYFLWGFGLSLFLLSAVLSVGRSYWLKIWTSPVETESYHYNEYSAWLDSQSTIEVATVASKGHSVRFYLAIYITISVVQGFIGTFRYFFTFLLSLRASKVLFERMTFAVLRTPLRWIDTVPVGRVLNRFTGDFNIVDNSLARNAMSVASAGLGVVAICVATNIGTWYLLLPALVLTLICIQLGKQYLAAARPSKRQESNNKSPLFELYGSVLSGVSSIRGFGNSLTYVQKMYDQLDKYAVTSYYISVHNRWLNFWMMVVGTFFTGIAATLVLVTDDMTAALAGFTLSFALDFIASMNWTIRCYGNIELDMNATERVIEYISLQTEDLGGDHPPAAWPTEGKVEVKDLVVGYAEDLPAVLKGISFSVNKQERVGVVGRTGAGKSSLTLALFRFLEPRSGSIDPVLFSGTIRSNLDPFDNYTDEELHDSLERVHLISSSAPGTATPSSSANTATGPANVNVFQKLSSPISEGGGNLSQGQRQLLCLARAIVARPRVMVLDEATSAVDMHTDGLIQRSIREQFNDSTLIVIAHRLSTIADFDKILVLSDGRVAEFGTPSELWEKEDGVFRGMCEQSGEKDKLKAIVQGKP</sequence>
<evidence type="ECO:0000256" key="10">
    <source>
        <dbReference type="ARBA" id="ARBA00023180"/>
    </source>
</evidence>
<evidence type="ECO:0000256" key="6">
    <source>
        <dbReference type="ARBA" id="ARBA00022741"/>
    </source>
</evidence>
<evidence type="ECO:0000256" key="2">
    <source>
        <dbReference type="ARBA" id="ARBA00009726"/>
    </source>
</evidence>
<dbReference type="GO" id="GO:0005524">
    <property type="term" value="F:ATP binding"/>
    <property type="evidence" value="ECO:0007669"/>
    <property type="project" value="UniProtKB-KW"/>
</dbReference>
<dbReference type="PROSITE" id="PS00211">
    <property type="entry name" value="ABC_TRANSPORTER_1"/>
    <property type="match status" value="1"/>
</dbReference>
<dbReference type="SUPFAM" id="SSF52540">
    <property type="entry name" value="P-loop containing nucleoside triphosphate hydrolases"/>
    <property type="match status" value="2"/>
</dbReference>
<dbReference type="Proteomes" id="UP000233524">
    <property type="component" value="Unassembled WGS sequence"/>
</dbReference>
<evidence type="ECO:0000256" key="12">
    <source>
        <dbReference type="SAM" id="Phobius"/>
    </source>
</evidence>
<evidence type="ECO:0008006" key="17">
    <source>
        <dbReference type="Google" id="ProtNLM"/>
    </source>
</evidence>
<dbReference type="PANTHER" id="PTHR24223">
    <property type="entry name" value="ATP-BINDING CASSETTE SUB-FAMILY C"/>
    <property type="match status" value="1"/>
</dbReference>
<dbReference type="CDD" id="cd18596">
    <property type="entry name" value="ABC_6TM_VMR1_D1_like"/>
    <property type="match status" value="1"/>
</dbReference>
<evidence type="ECO:0000256" key="8">
    <source>
        <dbReference type="ARBA" id="ARBA00022989"/>
    </source>
</evidence>
<dbReference type="CDD" id="cd03250">
    <property type="entry name" value="ABCC_MRP_domain1"/>
    <property type="match status" value="1"/>
</dbReference>
<dbReference type="OrthoDB" id="6500128at2759"/>
<accession>A0A2N3NBQ7</accession>
<keyword evidence="3" id="KW-0813">Transport</keyword>
<evidence type="ECO:0000256" key="11">
    <source>
        <dbReference type="SAM" id="MobiDB-lite"/>
    </source>
</evidence>
<reference evidence="15 16" key="1">
    <citation type="journal article" date="2017" name="G3 (Bethesda)">
        <title>First Draft Genome Sequence of the Pathogenic Fungus Lomentospora prolificans (Formerly Scedosporium prolificans).</title>
        <authorList>
            <person name="Luo R."/>
            <person name="Zimin A."/>
            <person name="Workman R."/>
            <person name="Fan Y."/>
            <person name="Pertea G."/>
            <person name="Grossman N."/>
            <person name="Wear M.P."/>
            <person name="Jia B."/>
            <person name="Miller H."/>
            <person name="Casadevall A."/>
            <person name="Timp W."/>
            <person name="Zhang S.X."/>
            <person name="Salzberg S.L."/>
        </authorList>
    </citation>
    <scope>NUCLEOTIDE SEQUENCE [LARGE SCALE GENOMIC DNA]</scope>
    <source>
        <strain evidence="15 16">JHH-5317</strain>
    </source>
</reference>
<feature type="compositionally biased region" description="Basic and acidic residues" evidence="11">
    <location>
        <begin position="380"/>
        <end position="398"/>
    </location>
</feature>
<keyword evidence="5" id="KW-0677">Repeat</keyword>
<feature type="transmembrane region" description="Helical" evidence="12">
    <location>
        <begin position="321"/>
        <end position="338"/>
    </location>
</feature>
<dbReference type="FunFam" id="3.40.50.300:FF:000825">
    <property type="entry name" value="ABC bile acid transporter"/>
    <property type="match status" value="1"/>
</dbReference>
<feature type="transmembrane region" description="Helical" evidence="12">
    <location>
        <begin position="1032"/>
        <end position="1054"/>
    </location>
</feature>
<comment type="similarity">
    <text evidence="2">Belongs to the ABC transporter superfamily. ABCC family. Conjugate transporter (TC 3.A.1.208) subfamily.</text>
</comment>
<dbReference type="GO" id="GO:0016020">
    <property type="term" value="C:membrane"/>
    <property type="evidence" value="ECO:0007669"/>
    <property type="project" value="UniProtKB-SubCell"/>
</dbReference>
<dbReference type="GO" id="GO:0016887">
    <property type="term" value="F:ATP hydrolysis activity"/>
    <property type="evidence" value="ECO:0007669"/>
    <property type="project" value="InterPro"/>
</dbReference>
<feature type="domain" description="ABC transmembrane type-1" evidence="14">
    <location>
        <begin position="440"/>
        <end position="622"/>
    </location>
</feature>
<feature type="transmembrane region" description="Helical" evidence="12">
    <location>
        <begin position="967"/>
        <end position="990"/>
    </location>
</feature>
<dbReference type="InterPro" id="IPR036640">
    <property type="entry name" value="ABC1_TM_sf"/>
</dbReference>
<protein>
    <recommendedName>
        <fullName evidence="17">ABC transporter domain-containing protein</fullName>
    </recommendedName>
</protein>
<dbReference type="SMART" id="SM00382">
    <property type="entry name" value="AAA"/>
    <property type="match status" value="2"/>
</dbReference>
<feature type="region of interest" description="Disordered" evidence="11">
    <location>
        <begin position="378"/>
        <end position="431"/>
    </location>
</feature>
<dbReference type="PANTHER" id="PTHR24223:SF456">
    <property type="entry name" value="MULTIDRUG RESISTANCE-ASSOCIATED PROTEIN LETHAL(2)03659"/>
    <property type="match status" value="1"/>
</dbReference>
<gene>
    <name evidence="15" type="ORF">jhhlp_004509</name>
</gene>
<dbReference type="InterPro" id="IPR017871">
    <property type="entry name" value="ABC_transporter-like_CS"/>
</dbReference>
<dbReference type="GO" id="GO:0005737">
    <property type="term" value="C:cytoplasm"/>
    <property type="evidence" value="ECO:0007669"/>
    <property type="project" value="UniProtKB-ARBA"/>
</dbReference>
<dbReference type="EMBL" id="NLAX01000010">
    <property type="protein sequence ID" value="PKS09886.1"/>
    <property type="molecule type" value="Genomic_DNA"/>
</dbReference>
<keyword evidence="7" id="KW-0067">ATP-binding</keyword>
<evidence type="ECO:0000256" key="4">
    <source>
        <dbReference type="ARBA" id="ARBA00022692"/>
    </source>
</evidence>
<dbReference type="PROSITE" id="PS50929">
    <property type="entry name" value="ABC_TM1F"/>
    <property type="match status" value="2"/>
</dbReference>
<comment type="caution">
    <text evidence="15">The sequence shown here is derived from an EMBL/GenBank/DDBJ whole genome shotgun (WGS) entry which is preliminary data.</text>
</comment>
<dbReference type="STRING" id="41688.A0A2N3NBQ7"/>
<proteinExistence type="inferred from homology"/>
<dbReference type="CDD" id="cd03244">
    <property type="entry name" value="ABCC_MRP_domain2"/>
    <property type="match status" value="1"/>
</dbReference>
<dbReference type="InParanoid" id="A0A2N3NBQ7"/>
<feature type="domain" description="ABC transporter" evidence="13">
    <location>
        <begin position="651"/>
        <end position="902"/>
    </location>
</feature>
<dbReference type="FunFam" id="1.20.1560.10:FF:000013">
    <property type="entry name" value="ABC transporter C family member 2"/>
    <property type="match status" value="1"/>
</dbReference>
<feature type="transmembrane region" description="Helical" evidence="12">
    <location>
        <begin position="72"/>
        <end position="93"/>
    </location>
</feature>